<evidence type="ECO:0000313" key="6">
    <source>
        <dbReference type="Proteomes" id="UP001179952"/>
    </source>
</evidence>
<organism evidence="5 6">
    <name type="scientific">Acorus gramineus</name>
    <name type="common">Dwarf sweet flag</name>
    <dbReference type="NCBI Taxonomy" id="55184"/>
    <lineage>
        <taxon>Eukaryota</taxon>
        <taxon>Viridiplantae</taxon>
        <taxon>Streptophyta</taxon>
        <taxon>Embryophyta</taxon>
        <taxon>Tracheophyta</taxon>
        <taxon>Spermatophyta</taxon>
        <taxon>Magnoliopsida</taxon>
        <taxon>Liliopsida</taxon>
        <taxon>Acoraceae</taxon>
        <taxon>Acorus</taxon>
    </lineage>
</organism>
<sequence>MRSLTLSSLYGPVVLPGTVLVLLALKNSFIIITNLLESLKHFYVVPQEREIASAAEKLAECQETIILLGRQLNSMRPPTELISSPNIRGTHLEDFLAEDPRSSVINTQGTHVIRQYDHDESEDVRPYMHMMEGDSPVDVCQSDTETISSKRPKHRSSKSISSSGNQTPEKHARGFSRFFSRGKE</sequence>
<reference evidence="5" key="1">
    <citation type="journal article" date="2023" name="Nat. Commun.">
        <title>Diploid and tetraploid genomes of Acorus and the evolution of monocots.</title>
        <authorList>
            <person name="Ma L."/>
            <person name="Liu K.W."/>
            <person name="Li Z."/>
            <person name="Hsiao Y.Y."/>
            <person name="Qi Y."/>
            <person name="Fu T."/>
            <person name="Tang G.D."/>
            <person name="Zhang D."/>
            <person name="Sun W.H."/>
            <person name="Liu D.K."/>
            <person name="Li Y."/>
            <person name="Chen G.Z."/>
            <person name="Liu X.D."/>
            <person name="Liao X.Y."/>
            <person name="Jiang Y.T."/>
            <person name="Yu X."/>
            <person name="Hao Y."/>
            <person name="Huang J."/>
            <person name="Zhao X.W."/>
            <person name="Ke S."/>
            <person name="Chen Y.Y."/>
            <person name="Wu W.L."/>
            <person name="Hsu J.L."/>
            <person name="Lin Y.F."/>
            <person name="Huang M.D."/>
            <person name="Li C.Y."/>
            <person name="Huang L."/>
            <person name="Wang Z.W."/>
            <person name="Zhao X."/>
            <person name="Zhong W.Y."/>
            <person name="Peng D.H."/>
            <person name="Ahmad S."/>
            <person name="Lan S."/>
            <person name="Zhang J.S."/>
            <person name="Tsai W.C."/>
            <person name="Van de Peer Y."/>
            <person name="Liu Z.J."/>
        </authorList>
    </citation>
    <scope>NUCLEOTIDE SEQUENCE</scope>
    <source>
        <strain evidence="5">SCP</strain>
    </source>
</reference>
<evidence type="ECO:0000256" key="1">
    <source>
        <dbReference type="ARBA" id="ARBA00005921"/>
    </source>
</evidence>
<evidence type="ECO:0000256" key="2">
    <source>
        <dbReference type="ARBA" id="ARBA00023054"/>
    </source>
</evidence>
<dbReference type="Proteomes" id="UP001179952">
    <property type="component" value="Unassembled WGS sequence"/>
</dbReference>
<reference evidence="5" key="2">
    <citation type="submission" date="2023-06" db="EMBL/GenBank/DDBJ databases">
        <authorList>
            <person name="Ma L."/>
            <person name="Liu K.-W."/>
            <person name="Li Z."/>
            <person name="Hsiao Y.-Y."/>
            <person name="Qi Y."/>
            <person name="Fu T."/>
            <person name="Tang G."/>
            <person name="Zhang D."/>
            <person name="Sun W.-H."/>
            <person name="Liu D.-K."/>
            <person name="Li Y."/>
            <person name="Chen G.-Z."/>
            <person name="Liu X.-D."/>
            <person name="Liao X.-Y."/>
            <person name="Jiang Y.-T."/>
            <person name="Yu X."/>
            <person name="Hao Y."/>
            <person name="Huang J."/>
            <person name="Zhao X.-W."/>
            <person name="Ke S."/>
            <person name="Chen Y.-Y."/>
            <person name="Wu W.-L."/>
            <person name="Hsu J.-L."/>
            <person name="Lin Y.-F."/>
            <person name="Huang M.-D."/>
            <person name="Li C.-Y."/>
            <person name="Huang L."/>
            <person name="Wang Z.-W."/>
            <person name="Zhao X."/>
            <person name="Zhong W.-Y."/>
            <person name="Peng D.-H."/>
            <person name="Ahmad S."/>
            <person name="Lan S."/>
            <person name="Zhang J.-S."/>
            <person name="Tsai W.-C."/>
            <person name="Van De Peer Y."/>
            <person name="Liu Z.-J."/>
        </authorList>
    </citation>
    <scope>NUCLEOTIDE SEQUENCE</scope>
    <source>
        <strain evidence="5">SCP</strain>
        <tissue evidence="5">Leaves</tissue>
    </source>
</reference>
<keyword evidence="4" id="KW-1133">Transmembrane helix</keyword>
<dbReference type="EMBL" id="JAUJYN010000004">
    <property type="protein sequence ID" value="KAK1274563.1"/>
    <property type="molecule type" value="Genomic_DNA"/>
</dbReference>
<comment type="similarity">
    <text evidence="1">Belongs to the FPP family.</text>
</comment>
<keyword evidence="2" id="KW-0175">Coiled coil</keyword>
<comment type="caution">
    <text evidence="5">The sequence shown here is derived from an EMBL/GenBank/DDBJ whole genome shotgun (WGS) entry which is preliminary data.</text>
</comment>
<evidence type="ECO:0000256" key="3">
    <source>
        <dbReference type="SAM" id="MobiDB-lite"/>
    </source>
</evidence>
<dbReference type="InterPro" id="IPR008587">
    <property type="entry name" value="FPP_plant"/>
</dbReference>
<dbReference type="PANTHER" id="PTHR31580">
    <property type="entry name" value="FILAMENT-LIKE PLANT PROTEIN 4"/>
    <property type="match status" value="1"/>
</dbReference>
<accession>A0AAV9BDQ9</accession>
<keyword evidence="6" id="KW-1185">Reference proteome</keyword>
<dbReference type="PANTHER" id="PTHR31580:SF4">
    <property type="entry name" value="FILAMENT-LIKE PLANT PROTEIN 6"/>
    <property type="match status" value="1"/>
</dbReference>
<protein>
    <submittedName>
        <fullName evidence="5">Filament-like plant protein 6</fullName>
    </submittedName>
</protein>
<proteinExistence type="inferred from homology"/>
<dbReference type="Pfam" id="PF05911">
    <property type="entry name" value="FPP"/>
    <property type="match status" value="1"/>
</dbReference>
<dbReference type="AlphaFoldDB" id="A0AAV9BDQ9"/>
<feature type="transmembrane region" description="Helical" evidence="4">
    <location>
        <begin position="6"/>
        <end position="25"/>
    </location>
</feature>
<keyword evidence="4" id="KW-0812">Transmembrane</keyword>
<name>A0AAV9BDQ9_ACOGR</name>
<evidence type="ECO:0000256" key="4">
    <source>
        <dbReference type="SAM" id="Phobius"/>
    </source>
</evidence>
<evidence type="ECO:0000313" key="5">
    <source>
        <dbReference type="EMBL" id="KAK1274563.1"/>
    </source>
</evidence>
<feature type="region of interest" description="Disordered" evidence="3">
    <location>
        <begin position="132"/>
        <end position="184"/>
    </location>
</feature>
<keyword evidence="4" id="KW-0472">Membrane</keyword>
<gene>
    <name evidence="5" type="ORF">QJS04_geneDACA017308</name>
</gene>